<evidence type="ECO:0000313" key="2">
    <source>
        <dbReference type="Proteomes" id="UP000242381"/>
    </source>
</evidence>
<dbReference type="Proteomes" id="UP000242381">
    <property type="component" value="Unassembled WGS sequence"/>
</dbReference>
<proteinExistence type="predicted"/>
<organism evidence="1 2">
    <name type="scientific">Rhizopus microsporus</name>
    <dbReference type="NCBI Taxonomy" id="58291"/>
    <lineage>
        <taxon>Eukaryota</taxon>
        <taxon>Fungi</taxon>
        <taxon>Fungi incertae sedis</taxon>
        <taxon>Mucoromycota</taxon>
        <taxon>Mucoromycotina</taxon>
        <taxon>Mucoromycetes</taxon>
        <taxon>Mucorales</taxon>
        <taxon>Mucorineae</taxon>
        <taxon>Rhizopodaceae</taxon>
        <taxon>Rhizopus</taxon>
    </lineage>
</organism>
<name>A0A1X0RT44_RHIZD</name>
<dbReference type="EMBL" id="KV921441">
    <property type="protein sequence ID" value="ORE15048.1"/>
    <property type="molecule type" value="Genomic_DNA"/>
</dbReference>
<accession>A0A1X0RT44</accession>
<dbReference type="VEuPathDB" id="FungiDB:BCV72DRAFT_240685"/>
<protein>
    <submittedName>
        <fullName evidence="1">Uncharacterized protein</fullName>
    </submittedName>
</protein>
<reference evidence="1 2" key="1">
    <citation type="journal article" date="2016" name="Proc. Natl. Acad. Sci. U.S.A.">
        <title>Lipid metabolic changes in an early divergent fungus govern the establishment of a mutualistic symbiosis with endobacteria.</title>
        <authorList>
            <person name="Lastovetsky O.A."/>
            <person name="Gaspar M.L."/>
            <person name="Mondo S.J."/>
            <person name="LaButti K.M."/>
            <person name="Sandor L."/>
            <person name="Grigoriev I.V."/>
            <person name="Henry S.A."/>
            <person name="Pawlowska T.E."/>
        </authorList>
    </citation>
    <scope>NUCLEOTIDE SEQUENCE [LARGE SCALE GENOMIC DNA]</scope>
    <source>
        <strain evidence="1 2">ATCC 11559</strain>
    </source>
</reference>
<gene>
    <name evidence="1" type="ORF">BCV71DRAFT_237885</name>
</gene>
<sequence length="178" mass="20555">MLTFILSLVLRENIQQRTVLDLYTVTTPECTFYEIDRRSYALKKDIEKRQCLICDSKLERRLCTVMVNFKLGDRKCKTVHNGKHSHSTYLPKHLIVTEKCRLDEEVDKDSHVNPSKAVVGVSSRTGGVAPSIYNSVIRTLINKDRAKYELNNAKQRMGVSSRTSLLEEFEKIENEYPD</sequence>
<dbReference type="AlphaFoldDB" id="A0A1X0RT44"/>
<evidence type="ECO:0000313" key="1">
    <source>
        <dbReference type="EMBL" id="ORE15048.1"/>
    </source>
</evidence>